<dbReference type="EMBL" id="DVLW01000247">
    <property type="protein sequence ID" value="HIT95316.1"/>
    <property type="molecule type" value="Genomic_DNA"/>
</dbReference>
<dbReference type="InterPro" id="IPR048068">
    <property type="entry name" value="LarA-like"/>
</dbReference>
<evidence type="ECO:0000313" key="4">
    <source>
        <dbReference type="Proteomes" id="UP000824160"/>
    </source>
</evidence>
<dbReference type="InterPro" id="IPR018657">
    <property type="entry name" value="LarA-like_N"/>
</dbReference>
<sequence length="425" mass="46414">MDAQITLKYGSETKNVTICGAASIETILPRQMSEIDDLRQAFLDAVTDGAIDSLPLREMVSSSDLVTIVVSDITRSWMRQDLIMPMLVEYLHDEVGVGYEQITILIALGTHRPSTPAEMVRICSEQVCRKVKVIDHDCDADDLVTVGTTSRGTVVQVNPLVVGRKVIVLGGTVHHMMAGFGGGRKNILPGVAGRETIRQNHRRALDPEKAMSDARVGCCKLRDNPIHEDMAEAARMVPVAYSLNLVVSSSGKHAGIFGGSLDAAWKASCDFQRACYEVPIDHQADIVLCSTGGYPKDMNLYQGCKGMLNAMRALKPGGIMLWLCKCPEGGGAPDYFDWLTPLRDGRLDEALRADFTIGGYIFYLTCEQLHLASHVYTLTELSAELVRPMGIEASRDLSELMAKIDFTGKSVYVLPYAGSVVPMPE</sequence>
<reference evidence="3" key="1">
    <citation type="submission" date="2020-10" db="EMBL/GenBank/DDBJ databases">
        <authorList>
            <person name="Gilroy R."/>
        </authorList>
    </citation>
    <scope>NUCLEOTIDE SEQUENCE</scope>
    <source>
        <strain evidence="3">ChiBcec7-5410</strain>
    </source>
</reference>
<protein>
    <submittedName>
        <fullName evidence="3">Nickel-dependent lactate racemase</fullName>
    </submittedName>
</protein>
<comment type="caution">
    <text evidence="3">The sequence shown here is derived from an EMBL/GenBank/DDBJ whole genome shotgun (WGS) entry which is preliminary data.</text>
</comment>
<dbReference type="Pfam" id="PF21113">
    <property type="entry name" value="LarA_C"/>
    <property type="match status" value="1"/>
</dbReference>
<dbReference type="PANTHER" id="PTHR33171">
    <property type="entry name" value="LAR_N DOMAIN-CONTAINING PROTEIN"/>
    <property type="match status" value="1"/>
</dbReference>
<dbReference type="InterPro" id="IPR043166">
    <property type="entry name" value="LarA-like_C"/>
</dbReference>
<dbReference type="Gene3D" id="3.90.226.30">
    <property type="match status" value="1"/>
</dbReference>
<dbReference type="AlphaFoldDB" id="A0A9D1H8A6"/>
<dbReference type="InterPro" id="IPR047926">
    <property type="entry name" value="Ni_dep_LarA"/>
</dbReference>
<feature type="domain" description="Lactate racemase C-terminal" evidence="2">
    <location>
        <begin position="282"/>
        <end position="344"/>
    </location>
</feature>
<proteinExistence type="predicted"/>
<name>A0A9D1H8A6_9FIRM</name>
<dbReference type="InterPro" id="IPR048520">
    <property type="entry name" value="LarA_C"/>
</dbReference>
<feature type="domain" description="LarA-like N-terminal" evidence="1">
    <location>
        <begin position="9"/>
        <end position="211"/>
    </location>
</feature>
<organism evidence="3 4">
    <name type="scientific">Candidatus Faecivivens stercoripullorum</name>
    <dbReference type="NCBI Taxonomy" id="2840805"/>
    <lineage>
        <taxon>Bacteria</taxon>
        <taxon>Bacillati</taxon>
        <taxon>Bacillota</taxon>
        <taxon>Clostridia</taxon>
        <taxon>Eubacteriales</taxon>
        <taxon>Oscillospiraceae</taxon>
        <taxon>Oscillospiraceae incertae sedis</taxon>
        <taxon>Candidatus Faecivivens</taxon>
    </lineage>
</organism>
<dbReference type="GO" id="GO:0050043">
    <property type="term" value="F:lactate racemase activity"/>
    <property type="evidence" value="ECO:0007669"/>
    <property type="project" value="InterPro"/>
</dbReference>
<accession>A0A9D1H8A6</accession>
<evidence type="ECO:0000259" key="1">
    <source>
        <dbReference type="Pfam" id="PF09861"/>
    </source>
</evidence>
<dbReference type="PANTHER" id="PTHR33171:SF17">
    <property type="entry name" value="LARA-LIKE N-TERMINAL DOMAIN-CONTAINING PROTEIN"/>
    <property type="match status" value="1"/>
</dbReference>
<dbReference type="Proteomes" id="UP000824160">
    <property type="component" value="Unassembled WGS sequence"/>
</dbReference>
<evidence type="ECO:0000313" key="3">
    <source>
        <dbReference type="EMBL" id="HIT95316.1"/>
    </source>
</evidence>
<gene>
    <name evidence="3" type="primary">larA</name>
    <name evidence="3" type="ORF">IAC43_09035</name>
</gene>
<dbReference type="NCBIfam" id="NF033504">
    <property type="entry name" value="Ni_dep_LarA"/>
    <property type="match status" value="1"/>
</dbReference>
<reference evidence="3" key="2">
    <citation type="journal article" date="2021" name="PeerJ">
        <title>Extensive microbial diversity within the chicken gut microbiome revealed by metagenomics and culture.</title>
        <authorList>
            <person name="Gilroy R."/>
            <person name="Ravi A."/>
            <person name="Getino M."/>
            <person name="Pursley I."/>
            <person name="Horton D.L."/>
            <person name="Alikhan N.F."/>
            <person name="Baker D."/>
            <person name="Gharbi K."/>
            <person name="Hall N."/>
            <person name="Watson M."/>
            <person name="Adriaenssens E.M."/>
            <person name="Foster-Nyarko E."/>
            <person name="Jarju S."/>
            <person name="Secka A."/>
            <person name="Antonio M."/>
            <person name="Oren A."/>
            <person name="Chaudhuri R.R."/>
            <person name="La Ragione R."/>
            <person name="Hildebrand F."/>
            <person name="Pallen M.J."/>
        </authorList>
    </citation>
    <scope>NUCLEOTIDE SEQUENCE</scope>
    <source>
        <strain evidence="3">ChiBcec7-5410</strain>
    </source>
</reference>
<dbReference type="Pfam" id="PF09861">
    <property type="entry name" value="Lar_N"/>
    <property type="match status" value="1"/>
</dbReference>
<evidence type="ECO:0000259" key="2">
    <source>
        <dbReference type="Pfam" id="PF21113"/>
    </source>
</evidence>
<dbReference type="Gene3D" id="3.40.50.11440">
    <property type="match status" value="1"/>
</dbReference>